<dbReference type="Proteomes" id="UP001139012">
    <property type="component" value="Unassembled WGS sequence"/>
</dbReference>
<dbReference type="EMBL" id="JAKLUA010000009">
    <property type="protein sequence ID" value="MCG2670420.1"/>
    <property type="molecule type" value="Genomic_DNA"/>
</dbReference>
<evidence type="ECO:0000313" key="3">
    <source>
        <dbReference type="Proteomes" id="UP001139012"/>
    </source>
</evidence>
<proteinExistence type="predicted"/>
<comment type="caution">
    <text evidence="1">The sequence shown here is derived from an EMBL/GenBank/DDBJ whole genome shotgun (WGS) entry which is preliminary data.</text>
</comment>
<organism evidence="1 4">
    <name type="scientific">Bradyrhizobium zhengyangense</name>
    <dbReference type="NCBI Taxonomy" id="2911009"/>
    <lineage>
        <taxon>Bacteria</taxon>
        <taxon>Pseudomonadati</taxon>
        <taxon>Pseudomonadota</taxon>
        <taxon>Alphaproteobacteria</taxon>
        <taxon>Hyphomicrobiales</taxon>
        <taxon>Nitrobacteraceae</taxon>
        <taxon>Bradyrhizobium</taxon>
    </lineage>
</organism>
<keyword evidence="3" id="KW-1185">Reference proteome</keyword>
<dbReference type="AlphaFoldDB" id="A0A9X1R5Z3"/>
<protein>
    <submittedName>
        <fullName evidence="1">HipA domain-containing protein</fullName>
    </submittedName>
</protein>
<dbReference type="Proteomes" id="UP001139054">
    <property type="component" value="Unassembled WGS sequence"/>
</dbReference>
<name>A0A9X1R5Z3_9BRAD</name>
<accession>A0A9X1R5Z3</accession>
<reference evidence="1" key="1">
    <citation type="submission" date="2022-01" db="EMBL/GenBank/DDBJ databases">
        <title>Genome sequnece data of strain Bradyrhizobium sp. nov.</title>
        <authorList>
            <person name="Zhang J."/>
        </authorList>
    </citation>
    <scope>NUCLEOTIDE SEQUENCE</scope>
    <source>
        <strain evidence="2">WYCCWR 12774</strain>
        <strain evidence="1">WYCCWR 13023</strain>
    </source>
</reference>
<evidence type="ECO:0000313" key="1">
    <source>
        <dbReference type="EMBL" id="MCG2628147.1"/>
    </source>
</evidence>
<sequence length="76" mass="8599">MISGLTGLRADEAVEMRDRWSYVLMAEEMRRVTEEPGKDAKELFRRMTFNALISNVDDQPAACITTDATDFVQGVQ</sequence>
<dbReference type="RefSeq" id="WP_188637393.1">
    <property type="nucleotide sequence ID" value="NZ_JAKLTY010000009.1"/>
</dbReference>
<evidence type="ECO:0000313" key="2">
    <source>
        <dbReference type="EMBL" id="MCG2670420.1"/>
    </source>
</evidence>
<gene>
    <name evidence="2" type="ORF">L6637_25970</name>
    <name evidence="1" type="ORF">L6654_16055</name>
</gene>
<evidence type="ECO:0000313" key="4">
    <source>
        <dbReference type="Proteomes" id="UP001139054"/>
    </source>
</evidence>
<dbReference type="EMBL" id="JAKLTY010000009">
    <property type="protein sequence ID" value="MCG2628147.1"/>
    <property type="molecule type" value="Genomic_DNA"/>
</dbReference>